<dbReference type="EMBL" id="CAJOBG010002092">
    <property type="protein sequence ID" value="CAF3982783.1"/>
    <property type="molecule type" value="Genomic_DNA"/>
</dbReference>
<evidence type="ECO:0000313" key="3">
    <source>
        <dbReference type="Proteomes" id="UP000663866"/>
    </source>
</evidence>
<dbReference type="Proteomes" id="UP000663842">
    <property type="component" value="Unassembled WGS sequence"/>
</dbReference>
<comment type="caution">
    <text evidence="1">The sequence shown here is derived from an EMBL/GenBank/DDBJ whole genome shotgun (WGS) entry which is preliminary data.</text>
</comment>
<accession>A0A819MPD1</accession>
<dbReference type="AlphaFoldDB" id="A0A819MPD1"/>
<proteinExistence type="predicted"/>
<evidence type="ECO:0000313" key="2">
    <source>
        <dbReference type="EMBL" id="CAF4028157.1"/>
    </source>
</evidence>
<organism evidence="1 3">
    <name type="scientific">Rotaria magnacalcarata</name>
    <dbReference type="NCBI Taxonomy" id="392030"/>
    <lineage>
        <taxon>Eukaryota</taxon>
        <taxon>Metazoa</taxon>
        <taxon>Spiralia</taxon>
        <taxon>Gnathifera</taxon>
        <taxon>Rotifera</taxon>
        <taxon>Eurotatoria</taxon>
        <taxon>Bdelloidea</taxon>
        <taxon>Philodinida</taxon>
        <taxon>Philodinidae</taxon>
        <taxon>Rotaria</taxon>
    </lineage>
</organism>
<gene>
    <name evidence="1" type="ORF">OVN521_LOCUS14030</name>
    <name evidence="2" type="ORF">UXM345_LOCUS17811</name>
</gene>
<dbReference type="EMBL" id="CAJOBF010002350">
    <property type="protein sequence ID" value="CAF4028157.1"/>
    <property type="molecule type" value="Genomic_DNA"/>
</dbReference>
<dbReference type="Proteomes" id="UP000663866">
    <property type="component" value="Unassembled WGS sequence"/>
</dbReference>
<evidence type="ECO:0000313" key="1">
    <source>
        <dbReference type="EMBL" id="CAF3982783.1"/>
    </source>
</evidence>
<keyword evidence="3" id="KW-1185">Reference proteome</keyword>
<sequence>MNDDWSRCPICYEDYSLLHRPTTFVCGHSTCIDHMFGPICRYPLNGQHEYSVSYNLEEACRLYQMANNSIDYSTIRSHPANIRINLTPTTSSSEIYVRGSQSDLNDIVQNEATSTRPSIILSFIFASLLTLKKNERKSRQLKKCGHYCFLTLTPQCCSCSDQRPYSENNHYDAYIDGHGIKNLAQRNRHYCPGCKKE</sequence>
<protein>
    <submittedName>
        <fullName evidence="1">Uncharacterized protein</fullName>
    </submittedName>
</protein>
<reference evidence="1" key="1">
    <citation type="submission" date="2021-02" db="EMBL/GenBank/DDBJ databases">
        <authorList>
            <person name="Nowell W R."/>
        </authorList>
    </citation>
    <scope>NUCLEOTIDE SEQUENCE</scope>
</reference>
<dbReference type="SUPFAM" id="SSF57850">
    <property type="entry name" value="RING/U-box"/>
    <property type="match status" value="1"/>
</dbReference>
<name>A0A819MPD1_9BILA</name>